<dbReference type="EMBL" id="OMOH01000001">
    <property type="protein sequence ID" value="SPF67112.1"/>
    <property type="molecule type" value="Genomic_DNA"/>
</dbReference>
<dbReference type="AlphaFoldDB" id="A0A375I1N7"/>
<accession>A0A375I1N7</accession>
<evidence type="ECO:0000313" key="4">
    <source>
        <dbReference type="Proteomes" id="UP000265962"/>
    </source>
</evidence>
<keyword evidence="4" id="KW-1185">Reference proteome</keyword>
<feature type="compositionally biased region" description="Low complexity" evidence="1">
    <location>
        <begin position="44"/>
        <end position="58"/>
    </location>
</feature>
<dbReference type="Gene3D" id="2.30.24.10">
    <property type="entry name" value="CAT RNA-binding domain"/>
    <property type="match status" value="1"/>
</dbReference>
<evidence type="ECO:0000313" key="3">
    <source>
        <dbReference type="EMBL" id="SPF67112.1"/>
    </source>
</evidence>
<sequence length="58" mass="6273">MEVLRVFNNNVVLARDELGREVVVTGRGVGFKKKSGDPVDPALTVTGQNTTQERTTTA</sequence>
<evidence type="ECO:0000256" key="1">
    <source>
        <dbReference type="SAM" id="MobiDB-lite"/>
    </source>
</evidence>
<evidence type="ECO:0000259" key="2">
    <source>
        <dbReference type="SMART" id="SM01061"/>
    </source>
</evidence>
<dbReference type="GO" id="GO:0003723">
    <property type="term" value="F:RNA binding"/>
    <property type="evidence" value="ECO:0007669"/>
    <property type="project" value="InterPro"/>
</dbReference>
<reference evidence="4" key="1">
    <citation type="submission" date="2018-02" db="EMBL/GenBank/DDBJ databases">
        <authorList>
            <person name="Hornung B."/>
        </authorList>
    </citation>
    <scope>NUCLEOTIDE SEQUENCE [LARGE SCALE GENOMIC DNA]</scope>
</reference>
<dbReference type="InterPro" id="IPR004341">
    <property type="entry name" value="CAT_RNA-bd_dom"/>
</dbReference>
<gene>
    <name evidence="3" type="ORF">PROPJV5_0122</name>
</gene>
<dbReference type="SUPFAM" id="SSF50151">
    <property type="entry name" value="SacY-like RNA-binding domain"/>
    <property type="match status" value="1"/>
</dbReference>
<dbReference type="Proteomes" id="UP000265962">
    <property type="component" value="Unassembled WGS sequence"/>
</dbReference>
<dbReference type="RefSeq" id="WP_220474275.1">
    <property type="nucleotide sequence ID" value="NZ_OMOH01000001.1"/>
</dbReference>
<name>A0A375I1N7_9ACTN</name>
<feature type="region of interest" description="Disordered" evidence="1">
    <location>
        <begin position="29"/>
        <end position="58"/>
    </location>
</feature>
<dbReference type="Pfam" id="PF03123">
    <property type="entry name" value="CAT_RBD"/>
    <property type="match status" value="1"/>
</dbReference>
<organism evidence="3 4">
    <name type="scientific">Propionibacterium ruminifibrarum</name>
    <dbReference type="NCBI Taxonomy" id="1962131"/>
    <lineage>
        <taxon>Bacteria</taxon>
        <taxon>Bacillati</taxon>
        <taxon>Actinomycetota</taxon>
        <taxon>Actinomycetes</taxon>
        <taxon>Propionibacteriales</taxon>
        <taxon>Propionibacteriaceae</taxon>
        <taxon>Propionibacterium</taxon>
    </lineage>
</organism>
<protein>
    <submittedName>
        <fullName evidence="3">CAT RNA binding domain</fullName>
    </submittedName>
</protein>
<dbReference type="InterPro" id="IPR036650">
    <property type="entry name" value="CAT_RNA-bd_dom_sf"/>
</dbReference>
<feature type="domain" description="CAT RNA-binding" evidence="2">
    <location>
        <begin position="1"/>
        <end position="55"/>
    </location>
</feature>
<proteinExistence type="predicted"/>
<dbReference type="SMART" id="SM01061">
    <property type="entry name" value="CAT_RBD"/>
    <property type="match status" value="1"/>
</dbReference>